<reference evidence="2 3" key="1">
    <citation type="submission" date="2019-03" db="EMBL/GenBank/DDBJ databases">
        <title>Genome sequence of Sphingomonas sp. 17J27-24.</title>
        <authorList>
            <person name="Kim M."/>
            <person name="Maeng S."/>
            <person name="Sathiyaraj S."/>
        </authorList>
    </citation>
    <scope>NUCLEOTIDE SEQUENCE [LARGE SCALE GENOMIC DNA]</scope>
    <source>
        <strain evidence="2 3">17J27-24</strain>
    </source>
</reference>
<accession>A0A4Y8ZVV2</accession>
<evidence type="ECO:0000256" key="1">
    <source>
        <dbReference type="SAM" id="MobiDB-lite"/>
    </source>
</evidence>
<dbReference type="Proteomes" id="UP000298213">
    <property type="component" value="Unassembled WGS sequence"/>
</dbReference>
<evidence type="ECO:0000313" key="2">
    <source>
        <dbReference type="EMBL" id="TFI60161.1"/>
    </source>
</evidence>
<gene>
    <name evidence="2" type="ORF">E2493_00125</name>
</gene>
<protein>
    <submittedName>
        <fullName evidence="2">Heavy-metal-associated domain-containing protein</fullName>
    </submittedName>
</protein>
<dbReference type="EMBL" id="SPDV01000001">
    <property type="protein sequence ID" value="TFI60161.1"/>
    <property type="molecule type" value="Genomic_DNA"/>
</dbReference>
<name>A0A4Y8ZVV2_9SPHN</name>
<dbReference type="AlphaFoldDB" id="A0A4Y8ZVV2"/>
<feature type="region of interest" description="Disordered" evidence="1">
    <location>
        <begin position="319"/>
        <end position="339"/>
    </location>
</feature>
<organism evidence="2 3">
    <name type="scientific">Sphingomonas parva</name>
    <dbReference type="NCBI Taxonomy" id="2555898"/>
    <lineage>
        <taxon>Bacteria</taxon>
        <taxon>Pseudomonadati</taxon>
        <taxon>Pseudomonadota</taxon>
        <taxon>Alphaproteobacteria</taxon>
        <taxon>Sphingomonadales</taxon>
        <taxon>Sphingomonadaceae</taxon>
        <taxon>Sphingomonas</taxon>
    </lineage>
</organism>
<comment type="caution">
    <text evidence="2">The sequence shown here is derived from an EMBL/GenBank/DDBJ whole genome shotgun (WGS) entry which is preliminary data.</text>
</comment>
<keyword evidence="3" id="KW-1185">Reference proteome</keyword>
<sequence length="429" mass="45501">MALGFRRHSRQKAGVKRLPRLPLILGLSAALGVGGAVYAQLEGADRGVPPIDSASTFEVTNVEIDVSAPSADKAREEGWRQAQAKAWRALWASTNKRPQSEAPALPESVLNGMVSGIVIEQEQIGPKRYIATLGVLFDRARTGQLLGVSGPVQRSAPLLVVPVMLTGSSFQSFESRNEWQKAWARFRTGNSPVDYVRPTGAGIDPLLLNVAQTRRPGRGWWRLLLDQYGAADVIVPEVHLHRLYPGGPATATFTARQGPDNRILGRVTLKATGGATIARLLDEGVRRLDQIYTQALAAGALSPDPSLIVPEPPPIEEFVPETPLAPERPTPTTPLPGGETTPVPTGAVTSFSIQVPTPDAGAVSRAELSVSRIRGVTSALTTSLALGGTSVMRVTFAGDSDAFRQALEAQGWQVSGSGSSLRISRGGGD</sequence>
<evidence type="ECO:0000313" key="3">
    <source>
        <dbReference type="Proteomes" id="UP000298213"/>
    </source>
</evidence>
<dbReference type="OrthoDB" id="7420165at2"/>
<proteinExistence type="predicted"/>